<dbReference type="InterPro" id="IPR051645">
    <property type="entry name" value="PER33/POM33_regulator"/>
</dbReference>
<organism evidence="7">
    <name type="scientific">Schistocephalus solidus</name>
    <name type="common">Tapeworm</name>
    <dbReference type="NCBI Taxonomy" id="70667"/>
    <lineage>
        <taxon>Eukaryota</taxon>
        <taxon>Metazoa</taxon>
        <taxon>Spiralia</taxon>
        <taxon>Lophotrochozoa</taxon>
        <taxon>Platyhelminthes</taxon>
        <taxon>Cestoda</taxon>
        <taxon>Eucestoda</taxon>
        <taxon>Diphyllobothriidea</taxon>
        <taxon>Diphyllobothriidae</taxon>
        <taxon>Schistocephalus</taxon>
    </lineage>
</organism>
<dbReference type="AlphaFoldDB" id="A0A0X3PBU5"/>
<dbReference type="GO" id="GO:0071786">
    <property type="term" value="P:endoplasmic reticulum tubular network organization"/>
    <property type="evidence" value="ECO:0007669"/>
    <property type="project" value="TreeGrafter"/>
</dbReference>
<keyword evidence="5 6" id="KW-0472">Membrane</keyword>
<comment type="similarity">
    <text evidence="2">Belongs to the PER33/POM33 family.</text>
</comment>
<sequence length="282" mass="31227">MVASSTAPTASGDQTSGSNSVLRLLQLDWMNTFMYFTRLCTVISCICFILAPIIASLGAAGPAVWYQRALIANAATSAFRLRQRIMQSGGQIRFSMESVRTLLAEDSLHYLIFSMLFVMLPPVTVALVPVFCFALLHSASFTESLLRASSGNVSTSHSSGPYGDSNHTSPLMRTLQSTIAKVRSNEQAILRVVAMNEIMLMGVAIFLAFSGSNALFLPFLYFQFLKLRYASRRNPFCRQTFYELRILLQRFAINSSCPAFLSRFINSFIDFLSRLSPPIASS</sequence>
<dbReference type="GO" id="GO:0016020">
    <property type="term" value="C:membrane"/>
    <property type="evidence" value="ECO:0007669"/>
    <property type="project" value="UniProtKB-SubCell"/>
</dbReference>
<evidence type="ECO:0000313" key="7">
    <source>
        <dbReference type="EMBL" id="JAP44656.1"/>
    </source>
</evidence>
<accession>A0A0X3PBU5</accession>
<evidence type="ECO:0000256" key="3">
    <source>
        <dbReference type="ARBA" id="ARBA00022692"/>
    </source>
</evidence>
<dbReference type="Pfam" id="PF03661">
    <property type="entry name" value="TMEM33_Pom33"/>
    <property type="match status" value="1"/>
</dbReference>
<dbReference type="GO" id="GO:0005783">
    <property type="term" value="C:endoplasmic reticulum"/>
    <property type="evidence" value="ECO:0007669"/>
    <property type="project" value="TreeGrafter"/>
</dbReference>
<reference evidence="7" key="1">
    <citation type="submission" date="2016-01" db="EMBL/GenBank/DDBJ databases">
        <title>Reference transcriptome for the parasite Schistocephalus solidus: insights into the molecular evolution of parasitism.</title>
        <authorList>
            <person name="Hebert F.O."/>
            <person name="Grambauer S."/>
            <person name="Barber I."/>
            <person name="Landry C.R."/>
            <person name="Aubin-Horth N."/>
        </authorList>
    </citation>
    <scope>NUCLEOTIDE SEQUENCE</scope>
</reference>
<protein>
    <submittedName>
        <fullName evidence="7">Transmembrane protein 33</fullName>
    </submittedName>
</protein>
<gene>
    <name evidence="7" type="primary">TMM33</name>
    <name evidence="7" type="ORF">TR96112</name>
</gene>
<feature type="transmembrane region" description="Helical" evidence="6">
    <location>
        <begin position="35"/>
        <end position="60"/>
    </location>
</feature>
<dbReference type="PANTHER" id="PTHR12703">
    <property type="entry name" value="TRANSMEMBRANE PROTEIN 33"/>
    <property type="match status" value="1"/>
</dbReference>
<feature type="transmembrane region" description="Helical" evidence="6">
    <location>
        <begin position="110"/>
        <end position="136"/>
    </location>
</feature>
<evidence type="ECO:0000256" key="6">
    <source>
        <dbReference type="SAM" id="Phobius"/>
    </source>
</evidence>
<dbReference type="GO" id="GO:0061024">
    <property type="term" value="P:membrane organization"/>
    <property type="evidence" value="ECO:0007669"/>
    <property type="project" value="TreeGrafter"/>
</dbReference>
<dbReference type="InterPro" id="IPR005344">
    <property type="entry name" value="TMEM33/Pom33"/>
</dbReference>
<evidence type="ECO:0000256" key="4">
    <source>
        <dbReference type="ARBA" id="ARBA00022989"/>
    </source>
</evidence>
<keyword evidence="4 6" id="KW-1133">Transmembrane helix</keyword>
<dbReference type="PANTHER" id="PTHR12703:SF4">
    <property type="entry name" value="TRANSMEMBRANE PROTEIN 33"/>
    <property type="match status" value="1"/>
</dbReference>
<dbReference type="EMBL" id="GEEE01018569">
    <property type="protein sequence ID" value="JAP44656.1"/>
    <property type="molecule type" value="Transcribed_RNA"/>
</dbReference>
<proteinExistence type="inferred from homology"/>
<feature type="transmembrane region" description="Helical" evidence="6">
    <location>
        <begin position="198"/>
        <end position="222"/>
    </location>
</feature>
<comment type="subcellular location">
    <subcellularLocation>
        <location evidence="1">Membrane</location>
        <topology evidence="1">Multi-pass membrane protein</topology>
    </subcellularLocation>
</comment>
<keyword evidence="3 6" id="KW-0812">Transmembrane</keyword>
<evidence type="ECO:0000256" key="1">
    <source>
        <dbReference type="ARBA" id="ARBA00004141"/>
    </source>
</evidence>
<evidence type="ECO:0000256" key="2">
    <source>
        <dbReference type="ARBA" id="ARBA00007322"/>
    </source>
</evidence>
<name>A0A0X3PBU5_SCHSO</name>
<evidence type="ECO:0000256" key="5">
    <source>
        <dbReference type="ARBA" id="ARBA00023136"/>
    </source>
</evidence>